<dbReference type="InterPro" id="IPR050398">
    <property type="entry name" value="HssS/ArlS-like"/>
</dbReference>
<keyword evidence="5" id="KW-0597">Phosphoprotein</keyword>
<keyword evidence="4" id="KW-1003">Cell membrane</keyword>
<sequence length="364" mass="41615">MKNNSIKYNILINFFIAILMSIILTLVGVFLAIMVIHILCQVIYVKFINYYNTNSLVMLGFSIGVFAVFIVLMCLIFIKRMNKITNYIEEISHNLNIISKGNMDINIPIRTKTELGNLASNVNKMAYCIKELMKKERVWGKQKNNLITNLSHDLRTPLTSVVGFLELIEKGNYKNNDELQHYCEVSLSKAKELKSSVEQLFEFTRISNGDVNLNKSDIYLQQLIEQATIGFIPSFENAGMKYKISSKDVGLRINGDAILLVRAFENIISNAIKYGSEGKYLDVNIEKENNMVVIKFVNYGDIIEEENLKNLFQRLYRVEKYCNKKEGTGLGLAIVKTIVELHNGNIEVASSNERTEFKIKLPFN</sequence>
<dbReference type="PRINTS" id="PR00344">
    <property type="entry name" value="BCTRLSENSOR"/>
</dbReference>
<evidence type="ECO:0000256" key="14">
    <source>
        <dbReference type="SAM" id="Phobius"/>
    </source>
</evidence>
<organism evidence="17 18">
    <name type="scientific">Clostridium estertheticum</name>
    <dbReference type="NCBI Taxonomy" id="238834"/>
    <lineage>
        <taxon>Bacteria</taxon>
        <taxon>Bacillati</taxon>
        <taxon>Bacillota</taxon>
        <taxon>Clostridia</taxon>
        <taxon>Eubacteriales</taxon>
        <taxon>Clostridiaceae</taxon>
        <taxon>Clostridium</taxon>
    </lineage>
</organism>
<feature type="transmembrane region" description="Helical" evidence="14">
    <location>
        <begin position="56"/>
        <end position="78"/>
    </location>
</feature>
<dbReference type="EMBL" id="SPSF01000008">
    <property type="protein sequence ID" value="MPQ60621.1"/>
    <property type="molecule type" value="Genomic_DNA"/>
</dbReference>
<reference evidence="17 18" key="1">
    <citation type="journal article" date="2019" name="Lett. Appl. Microbiol.">
        <title>A case of 'blown pack' spoilage of vacuum-packaged pork likely associated with Clostridium estertheticum in Canada.</title>
        <authorList>
            <person name="Zhang P."/>
            <person name="Ward P."/>
            <person name="McMullen L.M."/>
            <person name="Yang X."/>
        </authorList>
    </citation>
    <scope>NUCLEOTIDE SEQUENCE [LARGE SCALE GENOMIC DNA]</scope>
    <source>
        <strain evidence="17 18">MA19</strain>
    </source>
</reference>
<keyword evidence="10" id="KW-0067">ATP-binding</keyword>
<feature type="domain" description="Histidine kinase" evidence="15">
    <location>
        <begin position="149"/>
        <end position="364"/>
    </location>
</feature>
<dbReference type="SUPFAM" id="SSF47384">
    <property type="entry name" value="Homodimeric domain of signal transducing histidine kinase"/>
    <property type="match status" value="1"/>
</dbReference>
<evidence type="ECO:0000256" key="6">
    <source>
        <dbReference type="ARBA" id="ARBA00022679"/>
    </source>
</evidence>
<dbReference type="InterPro" id="IPR004358">
    <property type="entry name" value="Sig_transdc_His_kin-like_C"/>
</dbReference>
<evidence type="ECO:0000256" key="7">
    <source>
        <dbReference type="ARBA" id="ARBA00022692"/>
    </source>
</evidence>
<keyword evidence="13 14" id="KW-0472">Membrane</keyword>
<proteinExistence type="predicted"/>
<evidence type="ECO:0000256" key="3">
    <source>
        <dbReference type="ARBA" id="ARBA00012438"/>
    </source>
</evidence>
<feature type="transmembrane region" description="Helical" evidence="14">
    <location>
        <begin position="12"/>
        <end position="44"/>
    </location>
</feature>
<evidence type="ECO:0000256" key="12">
    <source>
        <dbReference type="ARBA" id="ARBA00023012"/>
    </source>
</evidence>
<evidence type="ECO:0000256" key="11">
    <source>
        <dbReference type="ARBA" id="ARBA00022989"/>
    </source>
</evidence>
<keyword evidence="9 17" id="KW-0418">Kinase</keyword>
<dbReference type="Pfam" id="PF00512">
    <property type="entry name" value="HisKA"/>
    <property type="match status" value="1"/>
</dbReference>
<dbReference type="FunFam" id="3.30.565.10:FF:000013">
    <property type="entry name" value="Two-component sensor histidine kinase"/>
    <property type="match status" value="1"/>
</dbReference>
<evidence type="ECO:0000313" key="18">
    <source>
        <dbReference type="Proteomes" id="UP000342249"/>
    </source>
</evidence>
<dbReference type="PROSITE" id="PS50109">
    <property type="entry name" value="HIS_KIN"/>
    <property type="match status" value="1"/>
</dbReference>
<dbReference type="Gene3D" id="1.10.287.130">
    <property type="match status" value="1"/>
</dbReference>
<dbReference type="GO" id="GO:0005886">
    <property type="term" value="C:plasma membrane"/>
    <property type="evidence" value="ECO:0007669"/>
    <property type="project" value="UniProtKB-SubCell"/>
</dbReference>
<evidence type="ECO:0000256" key="13">
    <source>
        <dbReference type="ARBA" id="ARBA00023136"/>
    </source>
</evidence>
<dbReference type="InterPro" id="IPR036890">
    <property type="entry name" value="HATPase_C_sf"/>
</dbReference>
<dbReference type="AlphaFoldDB" id="A0A5N7II13"/>
<dbReference type="InterPro" id="IPR003661">
    <property type="entry name" value="HisK_dim/P_dom"/>
</dbReference>
<dbReference type="GO" id="GO:0000155">
    <property type="term" value="F:phosphorelay sensor kinase activity"/>
    <property type="evidence" value="ECO:0007669"/>
    <property type="project" value="InterPro"/>
</dbReference>
<dbReference type="SUPFAM" id="SSF55874">
    <property type="entry name" value="ATPase domain of HSP90 chaperone/DNA topoisomerase II/histidine kinase"/>
    <property type="match status" value="1"/>
</dbReference>
<feature type="domain" description="HAMP" evidence="16">
    <location>
        <begin position="82"/>
        <end position="134"/>
    </location>
</feature>
<evidence type="ECO:0000256" key="10">
    <source>
        <dbReference type="ARBA" id="ARBA00022840"/>
    </source>
</evidence>
<evidence type="ECO:0000256" key="9">
    <source>
        <dbReference type="ARBA" id="ARBA00022777"/>
    </source>
</evidence>
<dbReference type="InterPro" id="IPR003594">
    <property type="entry name" value="HATPase_dom"/>
</dbReference>
<keyword evidence="8" id="KW-0547">Nucleotide-binding</keyword>
<dbReference type="RefSeq" id="WP_152749640.1">
    <property type="nucleotide sequence ID" value="NZ_SPSE01000008.1"/>
</dbReference>
<dbReference type="PANTHER" id="PTHR45528">
    <property type="entry name" value="SENSOR HISTIDINE KINASE CPXA"/>
    <property type="match status" value="1"/>
</dbReference>
<name>A0A5N7II13_9CLOT</name>
<gene>
    <name evidence="17" type="ORF">E4V82_00605</name>
</gene>
<keyword evidence="11 14" id="KW-1133">Transmembrane helix</keyword>
<evidence type="ECO:0000313" key="17">
    <source>
        <dbReference type="EMBL" id="MPQ60621.1"/>
    </source>
</evidence>
<dbReference type="SMART" id="SM00387">
    <property type="entry name" value="HATPase_c"/>
    <property type="match status" value="1"/>
</dbReference>
<dbReference type="Pfam" id="PF02518">
    <property type="entry name" value="HATPase_c"/>
    <property type="match status" value="1"/>
</dbReference>
<evidence type="ECO:0000256" key="4">
    <source>
        <dbReference type="ARBA" id="ARBA00022475"/>
    </source>
</evidence>
<dbReference type="SMART" id="SM00388">
    <property type="entry name" value="HisKA"/>
    <property type="match status" value="1"/>
</dbReference>
<dbReference type="CDD" id="cd00082">
    <property type="entry name" value="HisKA"/>
    <property type="match status" value="1"/>
</dbReference>
<keyword evidence="7 14" id="KW-0812">Transmembrane</keyword>
<keyword evidence="6" id="KW-0808">Transferase</keyword>
<evidence type="ECO:0000256" key="8">
    <source>
        <dbReference type="ARBA" id="ARBA00022741"/>
    </source>
</evidence>
<dbReference type="SUPFAM" id="SSF158472">
    <property type="entry name" value="HAMP domain-like"/>
    <property type="match status" value="1"/>
</dbReference>
<keyword evidence="12" id="KW-0902">Two-component regulatory system</keyword>
<evidence type="ECO:0000259" key="16">
    <source>
        <dbReference type="PROSITE" id="PS50885"/>
    </source>
</evidence>
<comment type="catalytic activity">
    <reaction evidence="1">
        <text>ATP + protein L-histidine = ADP + protein N-phospho-L-histidine.</text>
        <dbReference type="EC" id="2.7.13.3"/>
    </reaction>
</comment>
<dbReference type="GO" id="GO:0005524">
    <property type="term" value="F:ATP binding"/>
    <property type="evidence" value="ECO:0007669"/>
    <property type="project" value="UniProtKB-KW"/>
</dbReference>
<dbReference type="InterPro" id="IPR003660">
    <property type="entry name" value="HAMP_dom"/>
</dbReference>
<evidence type="ECO:0000256" key="5">
    <source>
        <dbReference type="ARBA" id="ARBA00022553"/>
    </source>
</evidence>
<dbReference type="PROSITE" id="PS50885">
    <property type="entry name" value="HAMP"/>
    <property type="match status" value="1"/>
</dbReference>
<evidence type="ECO:0000256" key="2">
    <source>
        <dbReference type="ARBA" id="ARBA00004651"/>
    </source>
</evidence>
<evidence type="ECO:0000259" key="15">
    <source>
        <dbReference type="PROSITE" id="PS50109"/>
    </source>
</evidence>
<protein>
    <recommendedName>
        <fullName evidence="3">histidine kinase</fullName>
        <ecNumber evidence="3">2.7.13.3</ecNumber>
    </recommendedName>
</protein>
<comment type="caution">
    <text evidence="17">The sequence shown here is derived from an EMBL/GenBank/DDBJ whole genome shotgun (WGS) entry which is preliminary data.</text>
</comment>
<dbReference type="Proteomes" id="UP000342249">
    <property type="component" value="Unassembled WGS sequence"/>
</dbReference>
<dbReference type="PANTHER" id="PTHR45528:SF1">
    <property type="entry name" value="SENSOR HISTIDINE KINASE CPXA"/>
    <property type="match status" value="1"/>
</dbReference>
<dbReference type="Gene3D" id="6.10.340.10">
    <property type="match status" value="1"/>
</dbReference>
<evidence type="ECO:0000256" key="1">
    <source>
        <dbReference type="ARBA" id="ARBA00000085"/>
    </source>
</evidence>
<accession>A0A5N7II13</accession>
<dbReference type="InterPro" id="IPR005467">
    <property type="entry name" value="His_kinase_dom"/>
</dbReference>
<dbReference type="InterPro" id="IPR036097">
    <property type="entry name" value="HisK_dim/P_sf"/>
</dbReference>
<dbReference type="EC" id="2.7.13.3" evidence="3"/>
<comment type="subcellular location">
    <subcellularLocation>
        <location evidence="2">Cell membrane</location>
        <topology evidence="2">Multi-pass membrane protein</topology>
    </subcellularLocation>
</comment>
<dbReference type="CDD" id="cd06225">
    <property type="entry name" value="HAMP"/>
    <property type="match status" value="1"/>
</dbReference>
<dbReference type="Gene3D" id="3.30.565.10">
    <property type="entry name" value="Histidine kinase-like ATPase, C-terminal domain"/>
    <property type="match status" value="1"/>
</dbReference>